<protein>
    <recommendedName>
        <fullName evidence="3">DUF1150 domain-containing protein</fullName>
    </recommendedName>
</protein>
<organism evidence="1 2">
    <name type="scientific">Roseiterribacter gracilis</name>
    <dbReference type="NCBI Taxonomy" id="2812848"/>
    <lineage>
        <taxon>Bacteria</taxon>
        <taxon>Pseudomonadati</taxon>
        <taxon>Pseudomonadota</taxon>
        <taxon>Alphaproteobacteria</taxon>
        <taxon>Rhodospirillales</taxon>
        <taxon>Roseiterribacteraceae</taxon>
        <taxon>Roseiterribacter</taxon>
    </lineage>
</organism>
<reference evidence="1" key="1">
    <citation type="submission" date="2021-02" db="EMBL/GenBank/DDBJ databases">
        <title>Genome sequence of Rhodospirillales sp. strain TMPK1 isolated from soil.</title>
        <authorList>
            <person name="Nakai R."/>
            <person name="Kusada H."/>
            <person name="Tamaki H."/>
        </authorList>
    </citation>
    <scope>NUCLEOTIDE SEQUENCE</scope>
    <source>
        <strain evidence="1">TMPK1</strain>
    </source>
</reference>
<gene>
    <name evidence="1" type="ORF">TMPK1_22330</name>
</gene>
<dbReference type="Pfam" id="PF06620">
    <property type="entry name" value="DUF1150"/>
    <property type="match status" value="1"/>
</dbReference>
<accession>A0A8S8XFK5</accession>
<evidence type="ECO:0008006" key="3">
    <source>
        <dbReference type="Google" id="ProtNLM"/>
    </source>
</evidence>
<evidence type="ECO:0000313" key="1">
    <source>
        <dbReference type="EMBL" id="GIL39996.1"/>
    </source>
</evidence>
<comment type="caution">
    <text evidence="1">The sequence shown here is derived from an EMBL/GenBank/DDBJ whole genome shotgun (WGS) entry which is preliminary data.</text>
</comment>
<sequence length="74" mass="8281">MTDTHTRLLQKRFTDRDWLAFGVNEVAYVRPLTVDGEHVYAIHGADGAQLAVVPSAEIAWAAMQQHELEPVSLH</sequence>
<name>A0A8S8XFK5_9PROT</name>
<proteinExistence type="predicted"/>
<dbReference type="Proteomes" id="UP000681075">
    <property type="component" value="Unassembled WGS sequence"/>
</dbReference>
<keyword evidence="2" id="KW-1185">Reference proteome</keyword>
<dbReference type="EMBL" id="BOPV01000001">
    <property type="protein sequence ID" value="GIL39996.1"/>
    <property type="molecule type" value="Genomic_DNA"/>
</dbReference>
<dbReference type="InterPro" id="IPR009531">
    <property type="entry name" value="DUF1150"/>
</dbReference>
<dbReference type="RefSeq" id="WP_420243109.1">
    <property type="nucleotide sequence ID" value="NZ_BOPV01000001.1"/>
</dbReference>
<evidence type="ECO:0000313" key="2">
    <source>
        <dbReference type="Proteomes" id="UP000681075"/>
    </source>
</evidence>
<dbReference type="AlphaFoldDB" id="A0A8S8XFK5"/>